<comment type="similarity">
    <text evidence="2">Belongs to the CDC50/LEM3 family.</text>
</comment>
<organism evidence="7 8">
    <name type="scientific">Python bivittatus</name>
    <name type="common">Burmese python</name>
    <name type="synonym">Python molurus bivittatus</name>
    <dbReference type="NCBI Taxonomy" id="176946"/>
    <lineage>
        <taxon>Eukaryota</taxon>
        <taxon>Metazoa</taxon>
        <taxon>Chordata</taxon>
        <taxon>Craniata</taxon>
        <taxon>Vertebrata</taxon>
        <taxon>Euteleostomi</taxon>
        <taxon>Lepidosauria</taxon>
        <taxon>Squamata</taxon>
        <taxon>Bifurcata</taxon>
        <taxon>Unidentata</taxon>
        <taxon>Episquamata</taxon>
        <taxon>Toxicofera</taxon>
        <taxon>Serpentes</taxon>
        <taxon>Henophidia</taxon>
        <taxon>Pythonidae</taxon>
        <taxon>Python</taxon>
    </lineage>
</organism>
<evidence type="ECO:0000256" key="2">
    <source>
        <dbReference type="ARBA" id="ARBA00009457"/>
    </source>
</evidence>
<dbReference type="Pfam" id="PF03381">
    <property type="entry name" value="CDC50"/>
    <property type="match status" value="1"/>
</dbReference>
<evidence type="ECO:0000256" key="5">
    <source>
        <dbReference type="ARBA" id="ARBA00023136"/>
    </source>
</evidence>
<comment type="subcellular location">
    <subcellularLocation>
        <location evidence="1">Membrane</location>
    </subcellularLocation>
</comment>
<dbReference type="GO" id="GO:0005886">
    <property type="term" value="C:plasma membrane"/>
    <property type="evidence" value="ECO:0007669"/>
    <property type="project" value="TreeGrafter"/>
</dbReference>
<dbReference type="RefSeq" id="XP_025024979.1">
    <property type="nucleotide sequence ID" value="XM_025169211.1"/>
</dbReference>
<dbReference type="GeneID" id="103068258"/>
<dbReference type="InterPro" id="IPR005045">
    <property type="entry name" value="CDC50/LEM3_fam"/>
</dbReference>
<dbReference type="GO" id="GO:0005783">
    <property type="term" value="C:endoplasmic reticulum"/>
    <property type="evidence" value="ECO:0007669"/>
    <property type="project" value="TreeGrafter"/>
</dbReference>
<evidence type="ECO:0000313" key="7">
    <source>
        <dbReference type="Proteomes" id="UP000695026"/>
    </source>
</evidence>
<dbReference type="KEGG" id="pbi:103068258"/>
<feature type="transmembrane region" description="Helical" evidence="6">
    <location>
        <begin position="290"/>
        <end position="312"/>
    </location>
</feature>
<dbReference type="GO" id="GO:0005794">
    <property type="term" value="C:Golgi apparatus"/>
    <property type="evidence" value="ECO:0007669"/>
    <property type="project" value="TreeGrafter"/>
</dbReference>
<dbReference type="OMA" id="WWTDTNV"/>
<evidence type="ECO:0000256" key="1">
    <source>
        <dbReference type="ARBA" id="ARBA00004370"/>
    </source>
</evidence>
<dbReference type="PANTHER" id="PTHR10926:SF19">
    <property type="entry name" value="CELL CYCLE CONTROL PROTEIN 50B"/>
    <property type="match status" value="1"/>
</dbReference>
<keyword evidence="4 6" id="KW-1133">Transmembrane helix</keyword>
<dbReference type="PANTHER" id="PTHR10926">
    <property type="entry name" value="CELL CYCLE CONTROL PROTEIN 50"/>
    <property type="match status" value="1"/>
</dbReference>
<protein>
    <submittedName>
        <fullName evidence="8">Cell cycle control protein 50B</fullName>
    </submittedName>
</protein>
<evidence type="ECO:0000256" key="3">
    <source>
        <dbReference type="ARBA" id="ARBA00022692"/>
    </source>
</evidence>
<dbReference type="Proteomes" id="UP000695026">
    <property type="component" value="Unplaced"/>
</dbReference>
<sequence>MDLGVVIENKLKVSQWRETASRRAKTVLGCMRSNESKTRSHYSSLLDVGETIPGACSDPRRRLPACNCSLRFHLPEDFPAPVCVYYQLSNYFQNNRRYSVSRDDQQLSGLAWALRHPVQECQPYRWNGSGVPIAPCGSIANSLFNDSFQLFYLQANGSLAPVHLDKRGISWWTDTNVKFHNPELVNGSLPLAFNGTAKPPFWPRPVFELDHGDLNNTGFINERFIVWMRIAALPTFRKLYARIHHDNFTVALPRGTYYLNITYSYPVLAFHGTKKVIFSTVSWMGGKNSFLGIAYLVVGSACILGGFVMMVVHFKYRHLDEDD</sequence>
<dbReference type="OrthoDB" id="340608at2759"/>
<accession>A0A9F5MT35</accession>
<dbReference type="GO" id="GO:0045332">
    <property type="term" value="P:phospholipid translocation"/>
    <property type="evidence" value="ECO:0007669"/>
    <property type="project" value="TreeGrafter"/>
</dbReference>
<evidence type="ECO:0000313" key="8">
    <source>
        <dbReference type="RefSeq" id="XP_025024979.1"/>
    </source>
</evidence>
<keyword evidence="7" id="KW-1185">Reference proteome</keyword>
<evidence type="ECO:0000256" key="6">
    <source>
        <dbReference type="SAM" id="Phobius"/>
    </source>
</evidence>
<keyword evidence="5 6" id="KW-0472">Membrane</keyword>
<dbReference type="AlphaFoldDB" id="A0A9F5MT35"/>
<name>A0A9F5MT35_PYTBI</name>
<gene>
    <name evidence="8" type="primary">LOC103068258</name>
</gene>
<evidence type="ECO:0000256" key="4">
    <source>
        <dbReference type="ARBA" id="ARBA00022989"/>
    </source>
</evidence>
<proteinExistence type="inferred from homology"/>
<reference evidence="8" key="1">
    <citation type="submission" date="2025-08" db="UniProtKB">
        <authorList>
            <consortium name="RefSeq"/>
        </authorList>
    </citation>
    <scope>IDENTIFICATION</scope>
    <source>
        <tissue evidence="8">Liver</tissue>
    </source>
</reference>
<keyword evidence="3 6" id="KW-0812">Transmembrane</keyword>